<evidence type="ECO:0000313" key="4">
    <source>
        <dbReference type="Ensembl" id="ENSCVAP00000028724.1"/>
    </source>
</evidence>
<evidence type="ECO:0000256" key="1">
    <source>
        <dbReference type="ARBA" id="ARBA00022734"/>
    </source>
</evidence>
<protein>
    <recommendedName>
        <fullName evidence="3">C-type lectin domain-containing protein</fullName>
    </recommendedName>
</protein>
<dbReference type="SUPFAM" id="SSF56436">
    <property type="entry name" value="C-type lectin-like"/>
    <property type="match status" value="1"/>
</dbReference>
<sequence>MISNFRNLKKIYLYIVSFLLIFKSAFGGLTHSQCREGWREYEDKCYFFSNDTKSWEEANAYCIEHTSHLMSIQDIHERVRMQTQVRLWVRTQIGTEIFWIGLNDKIVEGVWEWSDGKPFIEYLSYWMSGQPDNWNDEDCGELVGESFGQWNDENCNSKRKYICKYINGKETWMQPLSGLFPFMSTGTNFIVLFIIQTIECKEM</sequence>
<dbReference type="InterPro" id="IPR016187">
    <property type="entry name" value="CTDL_fold"/>
</dbReference>
<reference evidence="4" key="1">
    <citation type="submission" date="2025-08" db="UniProtKB">
        <authorList>
            <consortium name="Ensembl"/>
        </authorList>
    </citation>
    <scope>IDENTIFICATION</scope>
</reference>
<dbReference type="AlphaFoldDB" id="A0A3Q2EAN7"/>
<feature type="domain" description="C-type lectin" evidence="3">
    <location>
        <begin position="41"/>
        <end position="164"/>
    </location>
</feature>
<dbReference type="CDD" id="cd03590">
    <property type="entry name" value="CLECT_DC-SIGN_like"/>
    <property type="match status" value="1"/>
</dbReference>
<reference evidence="4" key="2">
    <citation type="submission" date="2025-09" db="UniProtKB">
        <authorList>
            <consortium name="Ensembl"/>
        </authorList>
    </citation>
    <scope>IDENTIFICATION</scope>
</reference>
<dbReference type="Proteomes" id="UP000265020">
    <property type="component" value="Unassembled WGS sequence"/>
</dbReference>
<evidence type="ECO:0000313" key="5">
    <source>
        <dbReference type="Proteomes" id="UP000265020"/>
    </source>
</evidence>
<accession>A0A3Q2EAN7</accession>
<evidence type="ECO:0000259" key="3">
    <source>
        <dbReference type="PROSITE" id="PS50041"/>
    </source>
</evidence>
<dbReference type="PANTHER" id="PTHR22803">
    <property type="entry name" value="MANNOSE, PHOSPHOLIPASE, LECTIN RECEPTOR RELATED"/>
    <property type="match status" value="1"/>
</dbReference>
<dbReference type="InterPro" id="IPR050111">
    <property type="entry name" value="C-type_lectin/snaclec_domain"/>
</dbReference>
<dbReference type="OMA" id="SEIYWFG"/>
<proteinExistence type="predicted"/>
<dbReference type="PROSITE" id="PS00615">
    <property type="entry name" value="C_TYPE_LECTIN_1"/>
    <property type="match status" value="1"/>
</dbReference>
<keyword evidence="1" id="KW-0430">Lectin</keyword>
<keyword evidence="5" id="KW-1185">Reference proteome</keyword>
<dbReference type="SMART" id="SM00034">
    <property type="entry name" value="CLECT"/>
    <property type="match status" value="1"/>
</dbReference>
<dbReference type="Pfam" id="PF00059">
    <property type="entry name" value="Lectin_C"/>
    <property type="match status" value="1"/>
</dbReference>
<dbReference type="PROSITE" id="PS50041">
    <property type="entry name" value="C_TYPE_LECTIN_2"/>
    <property type="match status" value="1"/>
</dbReference>
<dbReference type="Gene3D" id="3.10.100.10">
    <property type="entry name" value="Mannose-Binding Protein A, subunit A"/>
    <property type="match status" value="1"/>
</dbReference>
<evidence type="ECO:0000256" key="2">
    <source>
        <dbReference type="ARBA" id="ARBA00023157"/>
    </source>
</evidence>
<dbReference type="GeneTree" id="ENSGT00940000163153"/>
<name>A0A3Q2EAN7_CYPVA</name>
<dbReference type="InterPro" id="IPR016186">
    <property type="entry name" value="C-type_lectin-like/link_sf"/>
</dbReference>
<dbReference type="InterPro" id="IPR001304">
    <property type="entry name" value="C-type_lectin-like"/>
</dbReference>
<dbReference type="InterPro" id="IPR033989">
    <property type="entry name" value="CD209-like_CTLD"/>
</dbReference>
<dbReference type="InterPro" id="IPR018378">
    <property type="entry name" value="C-type_lectin_CS"/>
</dbReference>
<keyword evidence="2" id="KW-1015">Disulfide bond</keyword>
<organism evidence="4 5">
    <name type="scientific">Cyprinodon variegatus</name>
    <name type="common">Sheepshead minnow</name>
    <dbReference type="NCBI Taxonomy" id="28743"/>
    <lineage>
        <taxon>Eukaryota</taxon>
        <taxon>Metazoa</taxon>
        <taxon>Chordata</taxon>
        <taxon>Craniata</taxon>
        <taxon>Vertebrata</taxon>
        <taxon>Euteleostomi</taxon>
        <taxon>Actinopterygii</taxon>
        <taxon>Neopterygii</taxon>
        <taxon>Teleostei</taxon>
        <taxon>Neoteleostei</taxon>
        <taxon>Acanthomorphata</taxon>
        <taxon>Ovalentaria</taxon>
        <taxon>Atherinomorphae</taxon>
        <taxon>Cyprinodontiformes</taxon>
        <taxon>Cyprinodontidae</taxon>
        <taxon>Cyprinodon</taxon>
    </lineage>
</organism>
<dbReference type="GO" id="GO:0030246">
    <property type="term" value="F:carbohydrate binding"/>
    <property type="evidence" value="ECO:0007669"/>
    <property type="project" value="UniProtKB-KW"/>
</dbReference>
<dbReference type="Ensembl" id="ENSCVAT00000021020.1">
    <property type="protein sequence ID" value="ENSCVAP00000028724.1"/>
    <property type="gene ID" value="ENSCVAG00000016018.1"/>
</dbReference>